<protein>
    <submittedName>
        <fullName evidence="1">Uncharacterized protein</fullName>
    </submittedName>
</protein>
<proteinExistence type="predicted"/>
<accession>A0AAF0UHX5</accession>
<organism evidence="1 2">
    <name type="scientific">Solanum verrucosum</name>
    <dbReference type="NCBI Taxonomy" id="315347"/>
    <lineage>
        <taxon>Eukaryota</taxon>
        <taxon>Viridiplantae</taxon>
        <taxon>Streptophyta</taxon>
        <taxon>Embryophyta</taxon>
        <taxon>Tracheophyta</taxon>
        <taxon>Spermatophyta</taxon>
        <taxon>Magnoliopsida</taxon>
        <taxon>eudicotyledons</taxon>
        <taxon>Gunneridae</taxon>
        <taxon>Pentapetalae</taxon>
        <taxon>asterids</taxon>
        <taxon>lamiids</taxon>
        <taxon>Solanales</taxon>
        <taxon>Solanaceae</taxon>
        <taxon>Solanoideae</taxon>
        <taxon>Solaneae</taxon>
        <taxon>Solanum</taxon>
    </lineage>
</organism>
<name>A0AAF0UHX5_SOLVR</name>
<keyword evidence="2" id="KW-1185">Reference proteome</keyword>
<sequence>MGKLVLRLMCVKVTERL</sequence>
<dbReference type="Proteomes" id="UP001234989">
    <property type="component" value="Chromosome 9"/>
</dbReference>
<evidence type="ECO:0000313" key="2">
    <source>
        <dbReference type="Proteomes" id="UP001234989"/>
    </source>
</evidence>
<dbReference type="EMBL" id="CP133620">
    <property type="protein sequence ID" value="WMV46658.1"/>
    <property type="molecule type" value="Genomic_DNA"/>
</dbReference>
<evidence type="ECO:0000313" key="1">
    <source>
        <dbReference type="EMBL" id="WMV46658.1"/>
    </source>
</evidence>
<gene>
    <name evidence="1" type="ORF">MTR67_040043</name>
</gene>
<dbReference type="AlphaFoldDB" id="A0AAF0UHX5"/>
<reference evidence="1" key="1">
    <citation type="submission" date="2023-08" db="EMBL/GenBank/DDBJ databases">
        <title>A de novo genome assembly of Solanum verrucosum Schlechtendal, a Mexican diploid species geographically isolated from the other diploid A-genome species in potato relatives.</title>
        <authorList>
            <person name="Hosaka K."/>
        </authorList>
    </citation>
    <scope>NUCLEOTIDE SEQUENCE</scope>
    <source>
        <tissue evidence="1">Young leaves</tissue>
    </source>
</reference>